<evidence type="ECO:0000256" key="1">
    <source>
        <dbReference type="ARBA" id="ARBA00022630"/>
    </source>
</evidence>
<dbReference type="Pfam" id="PF01494">
    <property type="entry name" value="FAD_binding_3"/>
    <property type="match status" value="2"/>
</dbReference>
<keyword evidence="3" id="KW-0560">Oxidoreductase</keyword>
<name>A0ABR3YIT7_9PEZI</name>
<evidence type="ECO:0000256" key="4">
    <source>
        <dbReference type="ARBA" id="ARBA00023033"/>
    </source>
</evidence>
<feature type="domain" description="FAD-binding" evidence="5">
    <location>
        <begin position="8"/>
        <end position="216"/>
    </location>
</feature>
<keyword evidence="1" id="KW-0285">Flavoprotein</keyword>
<accession>A0ABR3YIT7</accession>
<dbReference type="Proteomes" id="UP001583186">
    <property type="component" value="Unassembled WGS sequence"/>
</dbReference>
<feature type="domain" description="FAD-binding" evidence="5">
    <location>
        <begin position="309"/>
        <end position="337"/>
    </location>
</feature>
<dbReference type="EMBL" id="JAWCUI010000104">
    <property type="protein sequence ID" value="KAL1887945.1"/>
    <property type="molecule type" value="Genomic_DNA"/>
</dbReference>
<dbReference type="InterPro" id="IPR002938">
    <property type="entry name" value="FAD-bd"/>
</dbReference>
<proteinExistence type="predicted"/>
<dbReference type="Gene3D" id="3.50.50.60">
    <property type="entry name" value="FAD/NAD(P)-binding domain"/>
    <property type="match status" value="1"/>
</dbReference>
<dbReference type="InterPro" id="IPR036188">
    <property type="entry name" value="FAD/NAD-bd_sf"/>
</dbReference>
<evidence type="ECO:0000256" key="2">
    <source>
        <dbReference type="ARBA" id="ARBA00022827"/>
    </source>
</evidence>
<comment type="caution">
    <text evidence="6">The sequence shown here is derived from an EMBL/GenBank/DDBJ whole genome shotgun (WGS) entry which is preliminary data.</text>
</comment>
<gene>
    <name evidence="6" type="ORF">Sste5346_009890</name>
</gene>
<keyword evidence="4" id="KW-0503">Monooxygenase</keyword>
<dbReference type="PANTHER" id="PTHR46972:SF1">
    <property type="entry name" value="FAD DEPENDENT OXIDOREDUCTASE DOMAIN-CONTAINING PROTEIN"/>
    <property type="match status" value="1"/>
</dbReference>
<evidence type="ECO:0000256" key="3">
    <source>
        <dbReference type="ARBA" id="ARBA00023002"/>
    </source>
</evidence>
<evidence type="ECO:0000259" key="5">
    <source>
        <dbReference type="Pfam" id="PF01494"/>
    </source>
</evidence>
<protein>
    <recommendedName>
        <fullName evidence="5">FAD-binding domain-containing protein</fullName>
    </recommendedName>
</protein>
<reference evidence="6 7" key="1">
    <citation type="journal article" date="2024" name="IMA Fungus">
        <title>IMA Genome - F19 : A genome assembly and annotation guide to empower mycologists, including annotated draft genome sequences of Ceratocystis pirilliformis, Diaporthe australafricana, Fusarium ophioides, Paecilomyces lecythidis, and Sporothrix stenoceras.</title>
        <authorList>
            <person name="Aylward J."/>
            <person name="Wilson A.M."/>
            <person name="Visagie C.M."/>
            <person name="Spraker J."/>
            <person name="Barnes I."/>
            <person name="Buitendag C."/>
            <person name="Ceriani C."/>
            <person name="Del Mar Angel L."/>
            <person name="du Plessis D."/>
            <person name="Fuchs T."/>
            <person name="Gasser K."/>
            <person name="Kramer D."/>
            <person name="Li W."/>
            <person name="Munsamy K."/>
            <person name="Piso A."/>
            <person name="Price J.L."/>
            <person name="Sonnekus B."/>
            <person name="Thomas C."/>
            <person name="van der Nest A."/>
            <person name="van Dijk A."/>
            <person name="van Heerden A."/>
            <person name="van Vuuren N."/>
            <person name="Yilmaz N."/>
            <person name="Duong T.A."/>
            <person name="van der Merwe N.A."/>
            <person name="Wingfield M.J."/>
            <person name="Wingfield B.D."/>
        </authorList>
    </citation>
    <scope>NUCLEOTIDE SEQUENCE [LARGE SCALE GENOMIC DNA]</scope>
    <source>
        <strain evidence="6 7">CMW 5346</strain>
    </source>
</reference>
<keyword evidence="2" id="KW-0274">FAD</keyword>
<dbReference type="SUPFAM" id="SSF51905">
    <property type="entry name" value="FAD/NAD(P)-binding domain"/>
    <property type="match status" value="1"/>
</dbReference>
<dbReference type="PANTHER" id="PTHR46972">
    <property type="entry name" value="MONOOXYGENASE ASQM-RELATED"/>
    <property type="match status" value="1"/>
</dbReference>
<keyword evidence="7" id="KW-1185">Reference proteome</keyword>
<sequence>MTTSQPRIAIIGAGPAGLALGVLLQKKNIDFTIFERRSKPTAEELAAPSGMLDLHEESGQAAIEACGLTDEFRKLTADCSESMAIIDRDGNILHTDDGGEQNRPEIARHALISLLLGQVQPAHIRWNQKIVAATEQDDGTVSLEIDGSVAETFDFVIGADGAWSRIRPLLTSTKPEYAGLQYVTATVRDISTRFPDLASLVGTGTCFLLGSSKTAVIGHRGVRDTQCLYVTVGTDNSGDIFAGLDSSQIKEALLTRNDMFGPWGDSTKALISAGLDDTIISESDGLPTAKPMYQLPIGHSWTSRPSATLIGDAAHLMLPYAGEGVNLALWDALNLSCVITDAVFVSTSGTSFQEALREPLVAFEANMATRAGERAEETEQNRSIMFAENGAQQMADVMKSYGPPPE</sequence>
<evidence type="ECO:0000313" key="6">
    <source>
        <dbReference type="EMBL" id="KAL1887945.1"/>
    </source>
</evidence>
<dbReference type="PRINTS" id="PR00420">
    <property type="entry name" value="RNGMNOXGNASE"/>
</dbReference>
<evidence type="ECO:0000313" key="7">
    <source>
        <dbReference type="Proteomes" id="UP001583186"/>
    </source>
</evidence>
<organism evidence="6 7">
    <name type="scientific">Sporothrix stenoceras</name>
    <dbReference type="NCBI Taxonomy" id="5173"/>
    <lineage>
        <taxon>Eukaryota</taxon>
        <taxon>Fungi</taxon>
        <taxon>Dikarya</taxon>
        <taxon>Ascomycota</taxon>
        <taxon>Pezizomycotina</taxon>
        <taxon>Sordariomycetes</taxon>
        <taxon>Sordariomycetidae</taxon>
        <taxon>Ophiostomatales</taxon>
        <taxon>Ophiostomataceae</taxon>
        <taxon>Sporothrix</taxon>
    </lineage>
</organism>